<sequence length="64" mass="7355">MRHKGSVVSRMVPAGKVPHHDHFVRIEVGGRQVHFEKVKYESSRACGIERDAGYIYFMDRIIVA</sequence>
<protein>
    <submittedName>
        <fullName evidence="1">Uncharacterized protein</fullName>
    </submittedName>
</protein>
<dbReference type="Proteomes" id="UP001287059">
    <property type="component" value="Unassembled WGS sequence"/>
</dbReference>
<reference evidence="1 2" key="1">
    <citation type="submission" date="2023-08" db="EMBL/GenBank/DDBJ databases">
        <title>Implementing the SeqCode for naming new Mesorhizobium species isolated from Vachellia karroo root nodules.</title>
        <authorList>
            <person name="Van Lill M."/>
        </authorList>
    </citation>
    <scope>NUCLEOTIDE SEQUENCE [LARGE SCALE GENOMIC DNA]</scope>
    <source>
        <strain evidence="1 2">VK24D</strain>
    </source>
</reference>
<comment type="caution">
    <text evidence="1">The sequence shown here is derived from an EMBL/GenBank/DDBJ whole genome shotgun (WGS) entry which is preliminary data.</text>
</comment>
<dbReference type="EMBL" id="JAVIIW010000034">
    <property type="protein sequence ID" value="MDX8481601.1"/>
    <property type="molecule type" value="Genomic_DNA"/>
</dbReference>
<name>A0ABU4Y3T0_9HYPH</name>
<accession>A0ABU4Y3T0</accession>
<evidence type="ECO:0000313" key="1">
    <source>
        <dbReference type="EMBL" id="MDX8481601.1"/>
    </source>
</evidence>
<proteinExistence type="predicted"/>
<keyword evidence="2" id="KW-1185">Reference proteome</keyword>
<evidence type="ECO:0000313" key="2">
    <source>
        <dbReference type="Proteomes" id="UP001287059"/>
    </source>
</evidence>
<dbReference type="RefSeq" id="WP_320223451.1">
    <property type="nucleotide sequence ID" value="NZ_JAVIIW010000034.1"/>
</dbReference>
<gene>
    <name evidence="1" type="ORF">RFN28_24520</name>
</gene>
<organism evidence="1 2">
    <name type="scientific">Mesorhizobium album</name>
    <dbReference type="NCBI Taxonomy" id="3072314"/>
    <lineage>
        <taxon>Bacteria</taxon>
        <taxon>Pseudomonadati</taxon>
        <taxon>Pseudomonadota</taxon>
        <taxon>Alphaproteobacteria</taxon>
        <taxon>Hyphomicrobiales</taxon>
        <taxon>Phyllobacteriaceae</taxon>
        <taxon>Mesorhizobium</taxon>
    </lineage>
</organism>